<comment type="similarity">
    <text evidence="2">Belongs to the ERF4 family.</text>
</comment>
<dbReference type="InterPro" id="IPR019383">
    <property type="entry name" value="Golgin_A_7/ERF4"/>
</dbReference>
<protein>
    <recommendedName>
        <fullName evidence="4">Ras modification protein ERF4</fullName>
    </recommendedName>
</protein>
<evidence type="ECO:0000313" key="9">
    <source>
        <dbReference type="EMBL" id="CAG2216985.1"/>
    </source>
</evidence>
<dbReference type="PANTHER" id="PTHR13254">
    <property type="entry name" value="GOLGI AUTOANTIGEN, GOLGIN SUBFAMILY A, 7"/>
    <property type="match status" value="1"/>
</dbReference>
<dbReference type="GO" id="GO:0002178">
    <property type="term" value="C:palmitoyltransferase complex"/>
    <property type="evidence" value="ECO:0007669"/>
    <property type="project" value="TreeGrafter"/>
</dbReference>
<evidence type="ECO:0000259" key="8">
    <source>
        <dbReference type="Pfam" id="PF10256"/>
    </source>
</evidence>
<proteinExistence type="inferred from homology"/>
<accession>A0A8S3S8H3</accession>
<reference evidence="9" key="1">
    <citation type="submission" date="2021-03" db="EMBL/GenBank/DDBJ databases">
        <authorList>
            <person name="Bekaert M."/>
        </authorList>
    </citation>
    <scope>NUCLEOTIDE SEQUENCE</scope>
</reference>
<dbReference type="AlphaFoldDB" id="A0A8S3S8H3"/>
<evidence type="ECO:0000313" key="10">
    <source>
        <dbReference type="Proteomes" id="UP000683360"/>
    </source>
</evidence>
<feature type="region of interest" description="Disordered" evidence="7">
    <location>
        <begin position="13"/>
        <end position="32"/>
    </location>
</feature>
<feature type="compositionally biased region" description="Basic and acidic residues" evidence="7">
    <location>
        <begin position="14"/>
        <end position="27"/>
    </location>
</feature>
<comment type="subunit">
    <text evidence="3">Interacts with ERF2.</text>
</comment>
<evidence type="ECO:0000256" key="5">
    <source>
        <dbReference type="ARBA" id="ARBA00022824"/>
    </source>
</evidence>
<keyword evidence="10" id="KW-1185">Reference proteome</keyword>
<dbReference type="Pfam" id="PF10256">
    <property type="entry name" value="Erf4"/>
    <property type="match status" value="1"/>
</dbReference>
<evidence type="ECO:0000256" key="4">
    <source>
        <dbReference type="ARBA" id="ARBA00018463"/>
    </source>
</evidence>
<dbReference type="InterPro" id="IPR051371">
    <property type="entry name" value="Ras_palmitoyltransferase"/>
</dbReference>
<evidence type="ECO:0000256" key="1">
    <source>
        <dbReference type="ARBA" id="ARBA00004406"/>
    </source>
</evidence>
<dbReference type="Proteomes" id="UP000683360">
    <property type="component" value="Unassembled WGS sequence"/>
</dbReference>
<evidence type="ECO:0000256" key="7">
    <source>
        <dbReference type="SAM" id="MobiDB-lite"/>
    </source>
</evidence>
<sequence length="165" mass="18840">MLKLLPCIPASNKRSVDRNTKEKRSSIDMDDISGIPPNNCQKVFIQRDFSEGTSVKFLTKFPAELNGKLETDVFVRTITQLNSMFSEAETLGGRNYCESCLACLTAYTSYICFDTHYEKMLKKITKFIAEQNQDYYVPRGLMLVDPVERGLRTLEICLLTENNGR</sequence>
<organism evidence="9 10">
    <name type="scientific">Mytilus edulis</name>
    <name type="common">Blue mussel</name>
    <dbReference type="NCBI Taxonomy" id="6550"/>
    <lineage>
        <taxon>Eukaryota</taxon>
        <taxon>Metazoa</taxon>
        <taxon>Spiralia</taxon>
        <taxon>Lophotrochozoa</taxon>
        <taxon>Mollusca</taxon>
        <taxon>Bivalvia</taxon>
        <taxon>Autobranchia</taxon>
        <taxon>Pteriomorphia</taxon>
        <taxon>Mytilida</taxon>
        <taxon>Mytiloidea</taxon>
        <taxon>Mytilidae</taxon>
        <taxon>Mytilinae</taxon>
        <taxon>Mytilus</taxon>
    </lineage>
</organism>
<keyword evidence="5" id="KW-0256">Endoplasmic reticulum</keyword>
<comment type="caution">
    <text evidence="9">The sequence shown here is derived from an EMBL/GenBank/DDBJ whole genome shotgun (WGS) entry which is preliminary data.</text>
</comment>
<dbReference type="GO" id="GO:0006612">
    <property type="term" value="P:protein targeting to membrane"/>
    <property type="evidence" value="ECO:0007669"/>
    <property type="project" value="TreeGrafter"/>
</dbReference>
<dbReference type="OrthoDB" id="2190159at2759"/>
<feature type="domain" description="Golgin subfamily A member 7/ERF4" evidence="8">
    <location>
        <begin position="43"/>
        <end position="155"/>
    </location>
</feature>
<comment type="subcellular location">
    <subcellularLocation>
        <location evidence="1">Endoplasmic reticulum membrane</location>
        <topology evidence="1">Peripheral membrane protein</topology>
    </subcellularLocation>
</comment>
<gene>
    <name evidence="9" type="ORF">MEDL_30734</name>
</gene>
<dbReference type="GO" id="GO:0005789">
    <property type="term" value="C:endoplasmic reticulum membrane"/>
    <property type="evidence" value="ECO:0007669"/>
    <property type="project" value="UniProtKB-SubCell"/>
</dbReference>
<name>A0A8S3S8H3_MYTED</name>
<dbReference type="EMBL" id="CAJPWZ010001500">
    <property type="protein sequence ID" value="CAG2216985.1"/>
    <property type="molecule type" value="Genomic_DNA"/>
</dbReference>
<evidence type="ECO:0000256" key="6">
    <source>
        <dbReference type="ARBA" id="ARBA00023136"/>
    </source>
</evidence>
<evidence type="ECO:0000256" key="3">
    <source>
        <dbReference type="ARBA" id="ARBA00011396"/>
    </source>
</evidence>
<dbReference type="PANTHER" id="PTHR13254:SF0">
    <property type="entry name" value="GOLGIN SUBFAMILY A MEMBER 7_ERF4 DOMAIN-CONTAINING PROTEIN"/>
    <property type="match status" value="1"/>
</dbReference>
<evidence type="ECO:0000256" key="2">
    <source>
        <dbReference type="ARBA" id="ARBA00007732"/>
    </source>
</evidence>
<keyword evidence="6" id="KW-0472">Membrane</keyword>